<comment type="catalytic activity">
    <reaction evidence="4 5">
        <text>uridine(38/39/40) in tRNA = pseudouridine(38/39/40) in tRNA</text>
        <dbReference type="Rhea" id="RHEA:22376"/>
        <dbReference type="Rhea" id="RHEA-COMP:10085"/>
        <dbReference type="Rhea" id="RHEA-COMP:10087"/>
        <dbReference type="ChEBI" id="CHEBI:65314"/>
        <dbReference type="ChEBI" id="CHEBI:65315"/>
        <dbReference type="EC" id="5.4.99.12"/>
    </reaction>
</comment>
<sequence length="270" mass="29481">MPADTRIACRIEYDGKDFNGWQVQPHPGTVTVQGALESALGEVADTTVRVHCAGRTDSGVHAHAQIVHFDMPASRSCRAWMLGGNSTLPRSVRIHWAIAVNKTFHARFSALSRSYRYVIENTAVHSALLRHHVTWCSRPLDARLMHAAAQALLGERDFSAFRASSCQAATPMRNVQSVSVERRGDLVVIDISANAFLHHMVRNIAGSLIAVGDGRRPLGWVDELMTGRDRTLAAETAPASGLYLADIQYPAQFGLPTTPYGPPIIASKHN</sequence>
<comment type="caution">
    <text evidence="7">The sequence shown here is derived from an EMBL/GenBank/DDBJ whole genome shotgun (WGS) entry which is preliminary data.</text>
</comment>
<dbReference type="Pfam" id="PF01416">
    <property type="entry name" value="PseudoU_synth_1"/>
    <property type="match status" value="2"/>
</dbReference>
<dbReference type="Gene3D" id="3.30.70.580">
    <property type="entry name" value="Pseudouridine synthase I, catalytic domain, N-terminal subdomain"/>
    <property type="match status" value="1"/>
</dbReference>
<feature type="active site" description="Nucleophile" evidence="4">
    <location>
        <position position="57"/>
    </location>
</feature>
<feature type="domain" description="Pseudouridine synthase I TruA alpha/beta" evidence="6">
    <location>
        <begin position="148"/>
        <end position="250"/>
    </location>
</feature>
<dbReference type="EC" id="5.4.99.12" evidence="4"/>
<dbReference type="SUPFAM" id="SSF55120">
    <property type="entry name" value="Pseudouridine synthase"/>
    <property type="match status" value="1"/>
</dbReference>
<dbReference type="PANTHER" id="PTHR11142:SF0">
    <property type="entry name" value="TRNA PSEUDOURIDINE SYNTHASE-LIKE 1"/>
    <property type="match status" value="1"/>
</dbReference>
<comment type="caution">
    <text evidence="4">Lacks conserved residue(s) required for the propagation of feature annotation.</text>
</comment>
<feature type="binding site" evidence="4">
    <location>
        <position position="115"/>
    </location>
    <ligand>
        <name>substrate</name>
    </ligand>
</feature>
<dbReference type="PIRSF" id="PIRSF001430">
    <property type="entry name" value="tRNA_psdUrid_synth"/>
    <property type="match status" value="1"/>
</dbReference>
<dbReference type="InterPro" id="IPR020094">
    <property type="entry name" value="TruA/RsuA/RluB/E/F_N"/>
</dbReference>
<evidence type="ECO:0000256" key="2">
    <source>
        <dbReference type="ARBA" id="ARBA00022694"/>
    </source>
</evidence>
<dbReference type="Proteomes" id="UP001143304">
    <property type="component" value="Unassembled WGS sequence"/>
</dbReference>
<evidence type="ECO:0000259" key="6">
    <source>
        <dbReference type="Pfam" id="PF01416"/>
    </source>
</evidence>
<dbReference type="InterPro" id="IPR020103">
    <property type="entry name" value="PsdUridine_synth_cat_dom_sf"/>
</dbReference>
<evidence type="ECO:0000313" key="7">
    <source>
        <dbReference type="EMBL" id="MCX2976292.1"/>
    </source>
</evidence>
<gene>
    <name evidence="4 7" type="primary">truA</name>
    <name evidence="7" type="ORF">EYC82_02835</name>
</gene>
<dbReference type="InterPro" id="IPR020097">
    <property type="entry name" value="PsdUridine_synth_TruA_a/b_dom"/>
</dbReference>
<dbReference type="NCBIfam" id="TIGR00071">
    <property type="entry name" value="hisT_truA"/>
    <property type="match status" value="1"/>
</dbReference>
<dbReference type="Gene3D" id="3.30.70.660">
    <property type="entry name" value="Pseudouridine synthase I, catalytic domain, C-terminal subdomain"/>
    <property type="match status" value="1"/>
</dbReference>
<accession>A0ABT3T437</accession>
<evidence type="ECO:0000256" key="3">
    <source>
        <dbReference type="ARBA" id="ARBA00023235"/>
    </source>
</evidence>
<name>A0ABT3T437_9GAMM</name>
<organism evidence="7 8">
    <name type="scientific">Candidatus Marimicrobium litorale</name>
    <dbReference type="NCBI Taxonomy" id="2518991"/>
    <lineage>
        <taxon>Bacteria</taxon>
        <taxon>Pseudomonadati</taxon>
        <taxon>Pseudomonadota</taxon>
        <taxon>Gammaproteobacteria</taxon>
        <taxon>Cellvibrionales</taxon>
        <taxon>Halieaceae</taxon>
        <taxon>Marimicrobium</taxon>
    </lineage>
</organism>
<dbReference type="InterPro" id="IPR020095">
    <property type="entry name" value="PsdUridine_synth_TruA_C"/>
</dbReference>
<dbReference type="CDD" id="cd02570">
    <property type="entry name" value="PseudoU_synth_EcTruA"/>
    <property type="match status" value="1"/>
</dbReference>
<protein>
    <recommendedName>
        <fullName evidence="4">tRNA pseudouridine synthase A</fullName>
        <ecNumber evidence="4">5.4.99.12</ecNumber>
    </recommendedName>
    <alternativeName>
        <fullName evidence="4">tRNA pseudouridine(38-40) synthase</fullName>
    </alternativeName>
    <alternativeName>
        <fullName evidence="4">tRNA pseudouridylate synthase I</fullName>
    </alternativeName>
    <alternativeName>
        <fullName evidence="4">tRNA-uridine isomerase I</fullName>
    </alternativeName>
</protein>
<keyword evidence="2 4" id="KW-0819">tRNA processing</keyword>
<dbReference type="GO" id="GO:0160147">
    <property type="term" value="F:tRNA pseudouridine(38-40) synthase activity"/>
    <property type="evidence" value="ECO:0007669"/>
    <property type="project" value="UniProtKB-EC"/>
</dbReference>
<keyword evidence="3 4" id="KW-0413">Isomerase</keyword>
<dbReference type="InterPro" id="IPR001406">
    <property type="entry name" value="PsdUridine_synth_TruA"/>
</dbReference>
<keyword evidence="8" id="KW-1185">Reference proteome</keyword>
<reference evidence="7" key="1">
    <citation type="submission" date="2019-02" db="EMBL/GenBank/DDBJ databases">
        <authorList>
            <person name="Li S.-H."/>
        </authorList>
    </citation>
    <scope>NUCLEOTIDE SEQUENCE</scope>
    <source>
        <strain evidence="7">IMCC11814</strain>
    </source>
</reference>
<dbReference type="EMBL" id="SHNO01000001">
    <property type="protein sequence ID" value="MCX2976292.1"/>
    <property type="molecule type" value="Genomic_DNA"/>
</dbReference>
<evidence type="ECO:0000256" key="1">
    <source>
        <dbReference type="ARBA" id="ARBA00009375"/>
    </source>
</evidence>
<evidence type="ECO:0000256" key="5">
    <source>
        <dbReference type="RuleBase" id="RU003792"/>
    </source>
</evidence>
<evidence type="ECO:0000313" key="8">
    <source>
        <dbReference type="Proteomes" id="UP001143304"/>
    </source>
</evidence>
<proteinExistence type="inferred from homology"/>
<evidence type="ECO:0000256" key="4">
    <source>
        <dbReference type="HAMAP-Rule" id="MF_00171"/>
    </source>
</evidence>
<feature type="domain" description="Pseudouridine synthase I TruA alpha/beta" evidence="6">
    <location>
        <begin position="12"/>
        <end position="108"/>
    </location>
</feature>
<comment type="subunit">
    <text evidence="4">Homodimer.</text>
</comment>
<dbReference type="PANTHER" id="PTHR11142">
    <property type="entry name" value="PSEUDOURIDYLATE SYNTHASE"/>
    <property type="match status" value="1"/>
</dbReference>
<dbReference type="HAMAP" id="MF_00171">
    <property type="entry name" value="TruA"/>
    <property type="match status" value="1"/>
</dbReference>
<comment type="similarity">
    <text evidence="1 4 5">Belongs to the tRNA pseudouridine synthase TruA family.</text>
</comment>
<comment type="function">
    <text evidence="4">Formation of pseudouridine at positions 38, 39 and 40 in the anticodon stem and loop of transfer RNAs.</text>
</comment>